<evidence type="ECO:0000313" key="2">
    <source>
        <dbReference type="Proteomes" id="UP000007394"/>
    </source>
</evidence>
<organism evidence="1 2">
    <name type="scientific">Ignavibacterium album (strain DSM 19864 / JCM 16511 / NBRC 101810 / Mat9-16)</name>
    <dbReference type="NCBI Taxonomy" id="945713"/>
    <lineage>
        <taxon>Bacteria</taxon>
        <taxon>Pseudomonadati</taxon>
        <taxon>Ignavibacteriota</taxon>
        <taxon>Ignavibacteria</taxon>
        <taxon>Ignavibacteriales</taxon>
        <taxon>Ignavibacteriaceae</taxon>
        <taxon>Ignavibacterium</taxon>
    </lineage>
</organism>
<accession>I0AL04</accession>
<gene>
    <name evidence="1" type="ordered locus">IALB_1955</name>
</gene>
<dbReference type="RefSeq" id="WP_014560810.1">
    <property type="nucleotide sequence ID" value="NC_017464.1"/>
</dbReference>
<keyword evidence="2" id="KW-1185">Reference proteome</keyword>
<dbReference type="AlphaFoldDB" id="I0AL04"/>
<protein>
    <submittedName>
        <fullName evidence="1">Uncharacterized protein</fullName>
    </submittedName>
</protein>
<proteinExistence type="predicted"/>
<dbReference type="STRING" id="945713.IALB_1955"/>
<evidence type="ECO:0000313" key="1">
    <source>
        <dbReference type="EMBL" id="AFH49661.1"/>
    </source>
</evidence>
<name>I0AL04_IGNAJ</name>
<dbReference type="KEGG" id="ial:IALB_1955"/>
<dbReference type="EMBL" id="CP003418">
    <property type="protein sequence ID" value="AFH49661.1"/>
    <property type="molecule type" value="Genomic_DNA"/>
</dbReference>
<sequence length="174" mass="19691">MKKFFVFAATLIITASLFYGYTNNPVEKKKVLIHIVSDIKKNDGPPCVAVDVALTNLELGNQVEVLFDADAAWNIKKSDDGKNDYDRYEVPADLKKLVDDQLKSPDVLKLKNFGEFLQLLHKKGAKITINGTWNVLTSVEKDLKGKTKMPDYVQSLNLKELVTSINNSDVYYRY</sequence>
<reference evidence="1 2" key="1">
    <citation type="journal article" date="2012" name="Front. Microbiol.">
        <title>Complete genome of Ignavibacterium album, a metabolically versatile, flagellated, facultative anaerobe from the phylum Chlorobi.</title>
        <authorList>
            <person name="Liu Z."/>
            <person name="Frigaard N.-U."/>
            <person name="Vogl K."/>
            <person name="Iino T."/>
            <person name="Ohkuma M."/>
            <person name="Overmann J."/>
            <person name="Bryant D.A."/>
        </authorList>
    </citation>
    <scope>NUCLEOTIDE SEQUENCE [LARGE SCALE GENOMIC DNA]</scope>
    <source>
        <strain evidence="2">DSM 19864 / JCM 16511 / NBRC 101810 / Mat9-16</strain>
    </source>
</reference>
<dbReference type="Proteomes" id="UP000007394">
    <property type="component" value="Chromosome"/>
</dbReference>
<dbReference type="HOGENOM" id="CLU_1538036_0_0_10"/>